<gene>
    <name evidence="1" type="ORF">SKAU_G00288520</name>
</gene>
<dbReference type="Proteomes" id="UP001152622">
    <property type="component" value="Chromosome 12"/>
</dbReference>
<accession>A0A9Q1ETG7</accession>
<protein>
    <submittedName>
        <fullName evidence="1">Uncharacterized protein</fullName>
    </submittedName>
</protein>
<dbReference type="AlphaFoldDB" id="A0A9Q1ETG7"/>
<sequence length="72" mass="7988">MKHESLTFKASVRTGKDKGMLLWLLATWIESSASHLSKNRNAGITRSHWKRCTVSHLGPGESGRPRPLSTST</sequence>
<comment type="caution">
    <text evidence="1">The sequence shown here is derived from an EMBL/GenBank/DDBJ whole genome shotgun (WGS) entry which is preliminary data.</text>
</comment>
<evidence type="ECO:0000313" key="2">
    <source>
        <dbReference type="Proteomes" id="UP001152622"/>
    </source>
</evidence>
<name>A0A9Q1ETG7_SYNKA</name>
<evidence type="ECO:0000313" key="1">
    <source>
        <dbReference type="EMBL" id="KAJ8344659.1"/>
    </source>
</evidence>
<proteinExistence type="predicted"/>
<organism evidence="1 2">
    <name type="scientific">Synaphobranchus kaupii</name>
    <name type="common">Kaup's arrowtooth eel</name>
    <dbReference type="NCBI Taxonomy" id="118154"/>
    <lineage>
        <taxon>Eukaryota</taxon>
        <taxon>Metazoa</taxon>
        <taxon>Chordata</taxon>
        <taxon>Craniata</taxon>
        <taxon>Vertebrata</taxon>
        <taxon>Euteleostomi</taxon>
        <taxon>Actinopterygii</taxon>
        <taxon>Neopterygii</taxon>
        <taxon>Teleostei</taxon>
        <taxon>Anguilliformes</taxon>
        <taxon>Synaphobranchidae</taxon>
        <taxon>Synaphobranchus</taxon>
    </lineage>
</organism>
<dbReference type="EMBL" id="JAINUF010000012">
    <property type="protein sequence ID" value="KAJ8344659.1"/>
    <property type="molecule type" value="Genomic_DNA"/>
</dbReference>
<reference evidence="1" key="1">
    <citation type="journal article" date="2023" name="Science">
        <title>Genome structures resolve the early diversification of teleost fishes.</title>
        <authorList>
            <person name="Parey E."/>
            <person name="Louis A."/>
            <person name="Montfort J."/>
            <person name="Bouchez O."/>
            <person name="Roques C."/>
            <person name="Iampietro C."/>
            <person name="Lluch J."/>
            <person name="Castinel A."/>
            <person name="Donnadieu C."/>
            <person name="Desvignes T."/>
            <person name="Floi Bucao C."/>
            <person name="Jouanno E."/>
            <person name="Wen M."/>
            <person name="Mejri S."/>
            <person name="Dirks R."/>
            <person name="Jansen H."/>
            <person name="Henkel C."/>
            <person name="Chen W.J."/>
            <person name="Zahm M."/>
            <person name="Cabau C."/>
            <person name="Klopp C."/>
            <person name="Thompson A.W."/>
            <person name="Robinson-Rechavi M."/>
            <person name="Braasch I."/>
            <person name="Lecointre G."/>
            <person name="Bobe J."/>
            <person name="Postlethwait J.H."/>
            <person name="Berthelot C."/>
            <person name="Roest Crollius H."/>
            <person name="Guiguen Y."/>
        </authorList>
    </citation>
    <scope>NUCLEOTIDE SEQUENCE</scope>
    <source>
        <strain evidence="1">WJC10195</strain>
    </source>
</reference>
<keyword evidence="2" id="KW-1185">Reference proteome</keyword>